<dbReference type="OrthoDB" id="10034502at2759"/>
<gene>
    <name evidence="1" type="ORF">THOM_2959</name>
</gene>
<keyword evidence="1" id="KW-0378">Hydrolase</keyword>
<dbReference type="GO" id="GO:0016746">
    <property type="term" value="F:acyltransferase activity"/>
    <property type="evidence" value="ECO:0007669"/>
    <property type="project" value="UniProtKB-KW"/>
</dbReference>
<dbReference type="FunCoup" id="L7JSW6">
    <property type="interactions" value="2"/>
</dbReference>
<dbReference type="Proteomes" id="UP000011185">
    <property type="component" value="Unassembled WGS sequence"/>
</dbReference>
<dbReference type="Pfam" id="PF08538">
    <property type="entry name" value="DUF1749"/>
    <property type="match status" value="1"/>
</dbReference>
<dbReference type="PANTHER" id="PTHR31591">
    <property type="entry name" value="UPF0613 PROTEIN PB24D3.06C"/>
    <property type="match status" value="1"/>
</dbReference>
<name>L7JSW6_TRAHO</name>
<dbReference type="HOGENOM" id="CLU_049633_4_0_1"/>
<dbReference type="GO" id="GO:0016787">
    <property type="term" value="F:hydrolase activity"/>
    <property type="evidence" value="ECO:0007669"/>
    <property type="project" value="UniProtKB-KW"/>
</dbReference>
<protein>
    <submittedName>
        <fullName evidence="1">Putative hydrolases or acyltransferases (Alpha/beta hydrolase superfamily)</fullName>
    </submittedName>
</protein>
<evidence type="ECO:0000313" key="1">
    <source>
        <dbReference type="EMBL" id="ELQ74131.1"/>
    </source>
</evidence>
<accession>L7JSW6</accession>
<dbReference type="InParanoid" id="L7JSW6"/>
<keyword evidence="1" id="KW-0012">Acyltransferase</keyword>
<feature type="non-terminal residue" evidence="1">
    <location>
        <position position="1"/>
    </location>
</feature>
<keyword evidence="2" id="KW-1185">Reference proteome</keyword>
<dbReference type="OMA" id="DYNYYTI"/>
<dbReference type="EMBL" id="JH994072">
    <property type="protein sequence ID" value="ELQ74131.1"/>
    <property type="molecule type" value="Genomic_DNA"/>
</dbReference>
<evidence type="ECO:0000313" key="2">
    <source>
        <dbReference type="Proteomes" id="UP000011185"/>
    </source>
</evidence>
<dbReference type="InterPro" id="IPR029058">
    <property type="entry name" value="AB_hydrolase_fold"/>
</dbReference>
<dbReference type="SUPFAM" id="SSF53474">
    <property type="entry name" value="alpha/beta-Hydrolases"/>
    <property type="match status" value="1"/>
</dbReference>
<reference evidence="1 2" key="1">
    <citation type="journal article" date="2012" name="PLoS Pathog.">
        <title>The genome of the obligate intracellular parasite Trachipleistophora hominis: new insights into microsporidian genome dynamics and reductive evolution.</title>
        <authorList>
            <person name="Heinz E."/>
            <person name="Williams T.A."/>
            <person name="Nakjang S."/>
            <person name="Noel C.J."/>
            <person name="Swan D.C."/>
            <person name="Goldberg A.V."/>
            <person name="Harris S.R."/>
            <person name="Weinmaier T."/>
            <person name="Markert S."/>
            <person name="Becher D."/>
            <person name="Bernhardt J."/>
            <person name="Dagan T."/>
            <person name="Hacker C."/>
            <person name="Lucocq J.M."/>
            <person name="Schweder T."/>
            <person name="Rattei T."/>
            <person name="Hall N."/>
            <person name="Hirt R.P."/>
            <person name="Embley T.M."/>
        </authorList>
    </citation>
    <scope>NUCLEOTIDE SEQUENCE [LARGE SCALE GENOMIC DNA]</scope>
</reference>
<organism evidence="1 2">
    <name type="scientific">Trachipleistophora hominis</name>
    <name type="common">Microsporidian parasite</name>
    <dbReference type="NCBI Taxonomy" id="72359"/>
    <lineage>
        <taxon>Eukaryota</taxon>
        <taxon>Fungi</taxon>
        <taxon>Fungi incertae sedis</taxon>
        <taxon>Microsporidia</taxon>
        <taxon>Pleistophoridae</taxon>
        <taxon>Trachipleistophora</taxon>
    </lineage>
</organism>
<dbReference type="AlphaFoldDB" id="L7JSW6"/>
<dbReference type="PANTHER" id="PTHR31591:SF1">
    <property type="entry name" value="UPF0613 PROTEIN PB24D3.06C"/>
    <property type="match status" value="1"/>
</dbReference>
<dbReference type="Gene3D" id="3.40.50.1820">
    <property type="entry name" value="alpha/beta hydrolase"/>
    <property type="match status" value="1"/>
</dbReference>
<dbReference type="InterPro" id="IPR013744">
    <property type="entry name" value="SidJ"/>
</dbReference>
<dbReference type="VEuPathDB" id="MicrosporidiaDB:THOM_2959"/>
<proteinExistence type="predicted"/>
<keyword evidence="1" id="KW-0808">Transferase</keyword>
<sequence length="287" mass="32378">VINVLNCTPMHVNLSVYDESNHLLILSTTQTVNTEVIILYIGGMLSGLMHPKFVFEMADKMDFAQFAQPMLRSHPFFGLWSLSDDAKDIEKAITYICTSFQDKCNRSTTAEAENDINIERDKKPKIILLGHSTGCQSILHYLNTHKSFTKITCSILLGPVSDREYEEHTNPNLQHNLELAMENSKTTFLHSNCPVNAQRYISLFSKYGDDDLFSSDLSDEFFKTINKSGTPLHFLLLKDDEYVINSNADVLKMVNNADVRVIDGDHMLSGGVDGLISVLKEIIQIYC</sequence>